<feature type="repeat" description="ANK" evidence="3">
    <location>
        <begin position="876"/>
        <end position="908"/>
    </location>
</feature>
<evidence type="ECO:0000313" key="6">
    <source>
        <dbReference type="Proteomes" id="UP000694844"/>
    </source>
</evidence>
<keyword evidence="4" id="KW-0812">Transmembrane</keyword>
<organism evidence="6 7">
    <name type="scientific">Crassostrea virginica</name>
    <name type="common">Eastern oyster</name>
    <dbReference type="NCBI Taxonomy" id="6565"/>
    <lineage>
        <taxon>Eukaryota</taxon>
        <taxon>Metazoa</taxon>
        <taxon>Spiralia</taxon>
        <taxon>Lophotrochozoa</taxon>
        <taxon>Mollusca</taxon>
        <taxon>Bivalvia</taxon>
        <taxon>Autobranchia</taxon>
        <taxon>Pteriomorphia</taxon>
        <taxon>Ostreida</taxon>
        <taxon>Ostreoidea</taxon>
        <taxon>Ostreidae</taxon>
        <taxon>Crassostrea</taxon>
    </lineage>
</organism>
<feature type="repeat" description="ANK" evidence="3">
    <location>
        <begin position="1008"/>
        <end position="1040"/>
    </location>
</feature>
<feature type="repeat" description="ANK" evidence="3">
    <location>
        <begin position="942"/>
        <end position="974"/>
    </location>
</feature>
<evidence type="ECO:0000256" key="1">
    <source>
        <dbReference type="ARBA" id="ARBA00022737"/>
    </source>
</evidence>
<feature type="repeat" description="ANK" evidence="3">
    <location>
        <begin position="975"/>
        <end position="1007"/>
    </location>
</feature>
<feature type="repeat" description="ANK" evidence="3">
    <location>
        <begin position="1327"/>
        <end position="1359"/>
    </location>
</feature>
<evidence type="ECO:0000256" key="4">
    <source>
        <dbReference type="SAM" id="Phobius"/>
    </source>
</evidence>
<dbReference type="PRINTS" id="PR01415">
    <property type="entry name" value="ANKYRIN"/>
</dbReference>
<dbReference type="Proteomes" id="UP000694844">
    <property type="component" value="Chromosome 7"/>
</dbReference>
<keyword evidence="4" id="KW-0472">Membrane</keyword>
<dbReference type="SUPFAM" id="SSF52540">
    <property type="entry name" value="P-loop containing nucleoside triphosphate hydrolases"/>
    <property type="match status" value="1"/>
</dbReference>
<reference evidence="7" key="1">
    <citation type="submission" date="2025-08" db="UniProtKB">
        <authorList>
            <consortium name="RefSeq"/>
        </authorList>
    </citation>
    <scope>IDENTIFICATION</scope>
    <source>
        <tissue evidence="7">Whole sample</tissue>
    </source>
</reference>
<sequence>MMDGYKFPVYSTDFCPRNETEWNKRASVFNCTGEDSTYACFPNDDITQLIEFCYPLQIIAIPAGLCLYLSKESLKMEAHDCKVFKSGCPEIPYMGSTIYKYPSCVSIGNGCFLAEPLCEKAPKNPTPETTVMIPRPRVWIAILPGLFIPPCTVACLVMVFLLKRKISEKHKARKWDEEDPTCQESTPLLRNHEKENPYEMDVFENWRRNDKMFLATMASKKVENLIRDKNLVIVTGDSGCGKKTIVQHIALKYMANKWVVKPVDVVEEIKTAYTSGNYIKNKTIFVLNDPIGKESLDDILYSTWKKYEKTLSIFLQSVKLVLTCRKKIVFDDRVKGLFEERSNIVVVDDNHNKLSIDEKRKFLTKYTKIEGIFDDKFVKVLENETYFPLLCKLFSSDLHRCTDYLQFFSEPIDVFRKEIEICKVSNKEIYCGLVCLILFNNNMSQNKLMENEDIFRKCLHLSSIKEYLPPAEILRHLERLEGFLIKKICGHYSFYHDFIMEVTNVVFGTDHPEEILRYADIGFLQRRVRIENCSELNDPFIITLSDPHINDLVNRLSEDIFTDRFLEVALNPCLRDEKVSNLMIEKLQNDPKALKMILKEKTLEKVERDEDSMWKDNWFSRLDFVNMFREISPLSALIIFRHDKLARFFLESLKREIEKISQYSLFSAICCNGSNEFFDFIPKRKVMKCLKQTESVLHPIHIVSIFNNYKLLSEIVTRDTGIDVNMITKGKNGWTPLTLAVANKLEESFQQFLLSSKNKTVEDLLSMGAEINKCTKDKISPLYIACQNGHETTVELLLRKEADVNLCTENGTSPLFISCQKGHDKMVKQLLAKGADKNLCDESGNCPLFISCKNGHNETAKLLLDDGADVNVCNKSGKSPLFIASENGNENAVKFLLENGADVNLCDTKGKSPLYIACKNGHEIIAQILLNRGAEQNSCTEKFNSPLYIASQYGHNRTVNVLLQKNAEVNLCNKSGASPLYTACENGHELTAQILLDNGAEQNLCTENGNSPLYIASQNGHNRTVDLLLKKNADVNLCNETGANPLYTACENGHEITTQILLDNGAEQKLCTENGNSPLHVASQNGYNKIVDLLLENNTEVNARNKAGASPLYTACEKGHDSIVHILIDKGAEVNLCAENGNSPLYIASQNGHQKTVERLLNTNAEVNACNTSGATPLFIAYENRHDSIIQLLLSHGADLYTACQNGHDSIVRILLQNGVDVNACAENGNSPLYIACQKGYDSIVEILLENDAEVNLCAENGNSPLHIACHNNNDRIMQLLLKNGADVNLCNKTCVSPLYVACENRNKTIVQLLLNYDADVNISAETGTSPFFQACQNGDLGIVQLLLKKDANVNLCKNTGASPLYLACQNGHYETVKFLIDNKAGVNLCKKTGASPLLEACRFGHYDTIHLLINNGADVNLCKDTGESSLYIASKNGVDRTVQLLLKNGADVNLCNKCGESPLFIASKNGHYDTVKLLLKNGAYVNLRNEIGESPLCISSENGQDSTVKILLGWGADVNLCDNMGNSPFFKACENGHNSIVQVLQENGADVNL</sequence>
<protein>
    <submittedName>
        <fullName evidence="7">Serine/threonine-protein phosphatase 6 regulatory ankyrin repeat subunit C-like</fullName>
    </submittedName>
</protein>
<dbReference type="Gene3D" id="1.25.40.20">
    <property type="entry name" value="Ankyrin repeat-containing domain"/>
    <property type="match status" value="7"/>
</dbReference>
<dbReference type="PANTHER" id="PTHR24173">
    <property type="entry name" value="ANKYRIN REPEAT CONTAINING"/>
    <property type="match status" value="1"/>
</dbReference>
<dbReference type="InterPro" id="IPR002110">
    <property type="entry name" value="Ankyrin_rpt"/>
</dbReference>
<feature type="repeat" description="ANK" evidence="3">
    <location>
        <begin position="909"/>
        <end position="941"/>
    </location>
</feature>
<dbReference type="RefSeq" id="XP_022292004.1">
    <property type="nucleotide sequence ID" value="XM_022436296.1"/>
</dbReference>
<feature type="repeat" description="ANK" evidence="3">
    <location>
        <begin position="1360"/>
        <end position="1392"/>
    </location>
</feature>
<dbReference type="PANTHER" id="PTHR24173:SF74">
    <property type="entry name" value="ANKYRIN REPEAT DOMAIN-CONTAINING PROTEIN 16"/>
    <property type="match status" value="1"/>
</dbReference>
<feature type="repeat" description="ANK" evidence="3">
    <location>
        <begin position="1426"/>
        <end position="1458"/>
    </location>
</feature>
<feature type="repeat" description="ANK" evidence="3">
    <location>
        <begin position="1261"/>
        <end position="1293"/>
    </location>
</feature>
<dbReference type="InterPro" id="IPR036770">
    <property type="entry name" value="Ankyrin_rpt-contain_sf"/>
</dbReference>
<dbReference type="PROSITE" id="PS50088">
    <property type="entry name" value="ANK_REPEAT"/>
    <property type="match status" value="23"/>
</dbReference>
<keyword evidence="2 3" id="KW-0040">ANK repeat</keyword>
<feature type="repeat" description="ANK" evidence="3">
    <location>
        <begin position="1525"/>
        <end position="1554"/>
    </location>
</feature>
<evidence type="ECO:0000313" key="7">
    <source>
        <dbReference type="RefSeq" id="XP_022292004.1"/>
    </source>
</evidence>
<dbReference type="Pfam" id="PF13637">
    <property type="entry name" value="Ank_4"/>
    <property type="match status" value="2"/>
</dbReference>
<dbReference type="OrthoDB" id="6284720at2759"/>
<feature type="repeat" description="ANK" evidence="3">
    <location>
        <begin position="1294"/>
        <end position="1326"/>
    </location>
</feature>
<keyword evidence="1" id="KW-0677">Repeat</keyword>
<dbReference type="KEGG" id="cvn:111103219"/>
<dbReference type="Pfam" id="PF20720">
    <property type="entry name" value="nSTAND3"/>
    <property type="match status" value="1"/>
</dbReference>
<feature type="repeat" description="ANK" evidence="3">
    <location>
        <begin position="1492"/>
        <end position="1524"/>
    </location>
</feature>
<feature type="repeat" description="ANK" evidence="3">
    <location>
        <begin position="1459"/>
        <end position="1491"/>
    </location>
</feature>
<gene>
    <name evidence="7" type="primary">LOC111103219</name>
</gene>
<feature type="repeat" description="ANK" evidence="3">
    <location>
        <begin position="1140"/>
        <end position="1172"/>
    </location>
</feature>
<accession>A0A8B8APD3</accession>
<keyword evidence="6" id="KW-1185">Reference proteome</keyword>
<feature type="repeat" description="ANK" evidence="3">
    <location>
        <begin position="1074"/>
        <end position="1106"/>
    </location>
</feature>
<dbReference type="PROSITE" id="PS50297">
    <property type="entry name" value="ANK_REP_REGION"/>
    <property type="match status" value="23"/>
</dbReference>
<feature type="repeat" description="ANK" evidence="3">
    <location>
        <begin position="1393"/>
        <end position="1425"/>
    </location>
</feature>
<feature type="repeat" description="ANK" evidence="3">
    <location>
        <begin position="1041"/>
        <end position="1073"/>
    </location>
</feature>
<evidence type="ECO:0000256" key="3">
    <source>
        <dbReference type="PROSITE-ProRule" id="PRU00023"/>
    </source>
</evidence>
<dbReference type="InterPro" id="IPR049050">
    <property type="entry name" value="nSTAND3"/>
</dbReference>
<feature type="domain" description="Novel STAND NTPase 3" evidence="5">
    <location>
        <begin position="213"/>
        <end position="367"/>
    </location>
</feature>
<feature type="repeat" description="ANK" evidence="3">
    <location>
        <begin position="1228"/>
        <end position="1260"/>
    </location>
</feature>
<dbReference type="InterPro" id="IPR027417">
    <property type="entry name" value="P-loop_NTPase"/>
</dbReference>
<feature type="repeat" description="ANK" evidence="3">
    <location>
        <begin position="1173"/>
        <end position="1205"/>
    </location>
</feature>
<dbReference type="GeneID" id="111103219"/>
<feature type="repeat" description="ANK" evidence="3">
    <location>
        <begin position="810"/>
        <end position="842"/>
    </location>
</feature>
<evidence type="ECO:0000256" key="2">
    <source>
        <dbReference type="ARBA" id="ARBA00023043"/>
    </source>
</evidence>
<dbReference type="Pfam" id="PF00023">
    <property type="entry name" value="Ank"/>
    <property type="match status" value="3"/>
</dbReference>
<keyword evidence="4" id="KW-1133">Transmembrane helix</keyword>
<feature type="transmembrane region" description="Helical" evidence="4">
    <location>
        <begin position="138"/>
        <end position="162"/>
    </location>
</feature>
<feature type="repeat" description="ANK" evidence="3">
    <location>
        <begin position="1107"/>
        <end position="1139"/>
    </location>
</feature>
<name>A0A8B8APD3_CRAVI</name>
<dbReference type="Pfam" id="PF12796">
    <property type="entry name" value="Ank_2"/>
    <property type="match status" value="6"/>
</dbReference>
<feature type="repeat" description="ANK" evidence="3">
    <location>
        <begin position="843"/>
        <end position="875"/>
    </location>
</feature>
<evidence type="ECO:0000259" key="5">
    <source>
        <dbReference type="Pfam" id="PF20720"/>
    </source>
</evidence>
<proteinExistence type="predicted"/>
<feature type="repeat" description="ANK" evidence="3">
    <location>
        <begin position="777"/>
        <end position="809"/>
    </location>
</feature>
<dbReference type="SUPFAM" id="SSF48403">
    <property type="entry name" value="Ankyrin repeat"/>
    <property type="match status" value="3"/>
</dbReference>
<dbReference type="SMART" id="SM00248">
    <property type="entry name" value="ANK"/>
    <property type="match status" value="27"/>
</dbReference>